<comment type="caution">
    <text evidence="1">The sequence shown here is derived from an EMBL/GenBank/DDBJ whole genome shotgun (WGS) entry which is preliminary data.</text>
</comment>
<accession>A0AAD7N5K9</accession>
<dbReference type="AlphaFoldDB" id="A0AAD7N5K9"/>
<protein>
    <submittedName>
        <fullName evidence="1">Uncharacterized protein</fullName>
    </submittedName>
</protein>
<evidence type="ECO:0000313" key="1">
    <source>
        <dbReference type="EMBL" id="KAJ7746513.1"/>
    </source>
</evidence>
<sequence length="134" mass="14786">MHPLSARRCRVTGVAATLLAHLPLDWSTSSKFSITLPALGRSVSRFLAPLPPRPALSQRLAATVLAHLHLPLVHLPLIWSTFLALLHHTRPLPLPPLRAERSRLHRCPLTPSTRRRDALFAHVVCYGPLGSDTS</sequence>
<dbReference type="Proteomes" id="UP001215280">
    <property type="component" value="Unassembled WGS sequence"/>
</dbReference>
<reference evidence="1" key="1">
    <citation type="submission" date="2023-03" db="EMBL/GenBank/DDBJ databases">
        <title>Massive genome expansion in bonnet fungi (Mycena s.s.) driven by repeated elements and novel gene families across ecological guilds.</title>
        <authorList>
            <consortium name="Lawrence Berkeley National Laboratory"/>
            <person name="Harder C.B."/>
            <person name="Miyauchi S."/>
            <person name="Viragh M."/>
            <person name="Kuo A."/>
            <person name="Thoen E."/>
            <person name="Andreopoulos B."/>
            <person name="Lu D."/>
            <person name="Skrede I."/>
            <person name="Drula E."/>
            <person name="Henrissat B."/>
            <person name="Morin E."/>
            <person name="Kohler A."/>
            <person name="Barry K."/>
            <person name="LaButti K."/>
            <person name="Morin E."/>
            <person name="Salamov A."/>
            <person name="Lipzen A."/>
            <person name="Mereny Z."/>
            <person name="Hegedus B."/>
            <person name="Baldrian P."/>
            <person name="Stursova M."/>
            <person name="Weitz H."/>
            <person name="Taylor A."/>
            <person name="Grigoriev I.V."/>
            <person name="Nagy L.G."/>
            <person name="Martin F."/>
            <person name="Kauserud H."/>
        </authorList>
    </citation>
    <scope>NUCLEOTIDE SEQUENCE</scope>
    <source>
        <strain evidence="1">CBHHK188m</strain>
    </source>
</reference>
<organism evidence="1 2">
    <name type="scientific">Mycena maculata</name>
    <dbReference type="NCBI Taxonomy" id="230809"/>
    <lineage>
        <taxon>Eukaryota</taxon>
        <taxon>Fungi</taxon>
        <taxon>Dikarya</taxon>
        <taxon>Basidiomycota</taxon>
        <taxon>Agaricomycotina</taxon>
        <taxon>Agaricomycetes</taxon>
        <taxon>Agaricomycetidae</taxon>
        <taxon>Agaricales</taxon>
        <taxon>Marasmiineae</taxon>
        <taxon>Mycenaceae</taxon>
        <taxon>Mycena</taxon>
    </lineage>
</organism>
<evidence type="ECO:0000313" key="2">
    <source>
        <dbReference type="Proteomes" id="UP001215280"/>
    </source>
</evidence>
<proteinExistence type="predicted"/>
<dbReference type="EMBL" id="JARJLG010000098">
    <property type="protein sequence ID" value="KAJ7746513.1"/>
    <property type="molecule type" value="Genomic_DNA"/>
</dbReference>
<name>A0AAD7N5K9_9AGAR</name>
<keyword evidence="2" id="KW-1185">Reference proteome</keyword>
<gene>
    <name evidence="1" type="ORF">DFH07DRAFT_962987</name>
</gene>